<dbReference type="CDD" id="cd06257">
    <property type="entry name" value="DnaJ"/>
    <property type="match status" value="1"/>
</dbReference>
<protein>
    <submittedName>
        <fullName evidence="2">TerB family tellurite resistance protein</fullName>
    </submittedName>
</protein>
<accession>A0ABW5DT00</accession>
<dbReference type="Pfam" id="PF00226">
    <property type="entry name" value="DnaJ"/>
    <property type="match status" value="1"/>
</dbReference>
<dbReference type="PROSITE" id="PS50076">
    <property type="entry name" value="DNAJ_2"/>
    <property type="match status" value="1"/>
</dbReference>
<evidence type="ECO:0000313" key="3">
    <source>
        <dbReference type="Proteomes" id="UP001597295"/>
    </source>
</evidence>
<dbReference type="EMBL" id="JBHUIP010000012">
    <property type="protein sequence ID" value="MFD2263544.1"/>
    <property type="molecule type" value="Genomic_DNA"/>
</dbReference>
<dbReference type="Pfam" id="PF05099">
    <property type="entry name" value="TerB"/>
    <property type="match status" value="1"/>
</dbReference>
<dbReference type="SUPFAM" id="SSF158682">
    <property type="entry name" value="TerB-like"/>
    <property type="match status" value="1"/>
</dbReference>
<dbReference type="SUPFAM" id="SSF46565">
    <property type="entry name" value="Chaperone J-domain"/>
    <property type="match status" value="1"/>
</dbReference>
<dbReference type="RefSeq" id="WP_379876563.1">
    <property type="nucleotide sequence ID" value="NZ_JBHUIP010000012.1"/>
</dbReference>
<comment type="caution">
    <text evidence="2">The sequence shown here is derived from an EMBL/GenBank/DDBJ whole genome shotgun (WGS) entry which is preliminary data.</text>
</comment>
<evidence type="ECO:0000259" key="1">
    <source>
        <dbReference type="PROSITE" id="PS50076"/>
    </source>
</evidence>
<dbReference type="Gene3D" id="1.10.3680.10">
    <property type="entry name" value="TerB-like"/>
    <property type="match status" value="1"/>
</dbReference>
<gene>
    <name evidence="2" type="ORF">ACFSM5_11645</name>
</gene>
<keyword evidence="3" id="KW-1185">Reference proteome</keyword>
<dbReference type="Gene3D" id="1.10.287.110">
    <property type="entry name" value="DnaJ domain"/>
    <property type="match status" value="1"/>
</dbReference>
<feature type="domain" description="J" evidence="1">
    <location>
        <begin position="181"/>
        <end position="249"/>
    </location>
</feature>
<dbReference type="InterPro" id="IPR007791">
    <property type="entry name" value="DjlA_N"/>
</dbReference>
<reference evidence="3" key="1">
    <citation type="journal article" date="2019" name="Int. J. Syst. Evol. Microbiol.">
        <title>The Global Catalogue of Microorganisms (GCM) 10K type strain sequencing project: providing services to taxonomists for standard genome sequencing and annotation.</title>
        <authorList>
            <consortium name="The Broad Institute Genomics Platform"/>
            <consortium name="The Broad Institute Genome Sequencing Center for Infectious Disease"/>
            <person name="Wu L."/>
            <person name="Ma J."/>
        </authorList>
    </citation>
    <scope>NUCLEOTIDE SEQUENCE [LARGE SCALE GENOMIC DNA]</scope>
    <source>
        <strain evidence="3">CGMCC 1.19062</strain>
    </source>
</reference>
<dbReference type="CDD" id="cd07316">
    <property type="entry name" value="terB_like_DjlA"/>
    <property type="match status" value="1"/>
</dbReference>
<dbReference type="InterPro" id="IPR036869">
    <property type="entry name" value="J_dom_sf"/>
</dbReference>
<proteinExistence type="predicted"/>
<organism evidence="2 3">
    <name type="scientific">Lacibacterium aquatile</name>
    <dbReference type="NCBI Taxonomy" id="1168082"/>
    <lineage>
        <taxon>Bacteria</taxon>
        <taxon>Pseudomonadati</taxon>
        <taxon>Pseudomonadota</taxon>
        <taxon>Alphaproteobacteria</taxon>
        <taxon>Rhodospirillales</taxon>
        <taxon>Rhodospirillaceae</taxon>
    </lineage>
</organism>
<name>A0ABW5DT00_9PROT</name>
<dbReference type="Proteomes" id="UP001597295">
    <property type="component" value="Unassembled WGS sequence"/>
</dbReference>
<dbReference type="InterPro" id="IPR001623">
    <property type="entry name" value="DnaJ_domain"/>
</dbReference>
<dbReference type="PRINTS" id="PR00625">
    <property type="entry name" value="JDOMAIN"/>
</dbReference>
<dbReference type="InterPro" id="IPR029024">
    <property type="entry name" value="TerB-like"/>
</dbReference>
<evidence type="ECO:0000313" key="2">
    <source>
        <dbReference type="EMBL" id="MFD2263544.1"/>
    </source>
</evidence>
<sequence>MTVWGKIVGGTTGLLLGGPLGGLIGMAAGHAYDQYADIDVPLPTEDEAVKSVAFTVGVIALSAKMARADGEVTRPEVMAFREIHRVDPGEEANVQRLFDLARKHPEGFEAYARQIAKLFTPASPVLEELLGGLAHIARSDGRIHPSELDYLRQVSTIFGFDNAAFSRIIRSHLGEAACLGDPWCVLGVAFEADEDALKTAYRKLVRENHPDRLMAQGMPAEAIALATEKLAAINAAYAAVKRMRGEVDA</sequence>
<dbReference type="SMART" id="SM00271">
    <property type="entry name" value="DnaJ"/>
    <property type="match status" value="1"/>
</dbReference>